<organism evidence="9 10">
    <name type="scientific">Mollisia scopiformis</name>
    <name type="common">Conifer needle endophyte fungus</name>
    <name type="synonym">Phialocephala scopiformis</name>
    <dbReference type="NCBI Taxonomy" id="149040"/>
    <lineage>
        <taxon>Eukaryota</taxon>
        <taxon>Fungi</taxon>
        <taxon>Dikarya</taxon>
        <taxon>Ascomycota</taxon>
        <taxon>Pezizomycotina</taxon>
        <taxon>Leotiomycetes</taxon>
        <taxon>Helotiales</taxon>
        <taxon>Mollisiaceae</taxon>
        <taxon>Mollisia</taxon>
    </lineage>
</organism>
<evidence type="ECO:0000259" key="8">
    <source>
        <dbReference type="Pfam" id="PF20684"/>
    </source>
</evidence>
<proteinExistence type="inferred from homology"/>
<dbReference type="OrthoDB" id="5429740at2759"/>
<evidence type="ECO:0000256" key="5">
    <source>
        <dbReference type="ARBA" id="ARBA00038359"/>
    </source>
</evidence>
<feature type="transmembrane region" description="Helical" evidence="7">
    <location>
        <begin position="272"/>
        <end position="291"/>
    </location>
</feature>
<evidence type="ECO:0000313" key="10">
    <source>
        <dbReference type="Proteomes" id="UP000070700"/>
    </source>
</evidence>
<feature type="transmembrane region" description="Helical" evidence="7">
    <location>
        <begin position="185"/>
        <end position="207"/>
    </location>
</feature>
<sequence length="450" mass="50460">MATSSSTSTFGPIPTGTVSAHIGSPPNTTDDYYIAKYLLMVFGKTTDPALGAFLPPARPAQYVYETRGPRIILSMSIAIAVMIIVTGLRLGVRVFRRGLLVGWDDVFIIPGVLLAITWPTLQICAVTYGGAGRHMYDVTYEEYGHFKRFSNLSKPMFFLAVGFIKVSICLFNRRLTSLTSRAWTVFNNVFLFLLFCYLMLSLFWTLFQCDPSYAGWDPIRIGREGKSFHCISDNIVGSTLSVIHVIMDFGLLSVPLIVLWKVRMGWGTKARLYFVFSIGAMSCVGSFMRQIEQKRLTFYDILWNFVALENWTLIDLCFGVVAASLPILSAFIPQSWKSARGTTDPTSARYGSSGPRNLNRRSEPYIRSTRKTSISGKREACDSTENIVRTDVIELSFQNKSQFFDKSSGDGQIDSDTSTLEHRPYIKGQDFGSNGTYHANERKIWIGQAQ</sequence>
<comment type="similarity">
    <text evidence="5">Belongs to the SAT4 family.</text>
</comment>
<dbReference type="PANTHER" id="PTHR33048:SF129">
    <property type="entry name" value="INTEGRAL MEMBRANE PROTEIN-RELATED"/>
    <property type="match status" value="1"/>
</dbReference>
<keyword evidence="4 7" id="KW-0472">Membrane</keyword>
<reference evidence="9 10" key="1">
    <citation type="submission" date="2015-10" db="EMBL/GenBank/DDBJ databases">
        <title>Full genome of DAOMC 229536 Phialocephala scopiformis, a fungal endophyte of spruce producing the potent anti-insectan compound rugulosin.</title>
        <authorList>
            <consortium name="DOE Joint Genome Institute"/>
            <person name="Walker A.K."/>
            <person name="Frasz S.L."/>
            <person name="Seifert K.A."/>
            <person name="Miller J.D."/>
            <person name="Mondo S.J."/>
            <person name="Labutti K."/>
            <person name="Lipzen A."/>
            <person name="Dockter R."/>
            <person name="Kennedy M."/>
            <person name="Grigoriev I.V."/>
            <person name="Spatafora J.W."/>
        </authorList>
    </citation>
    <scope>NUCLEOTIDE SEQUENCE [LARGE SCALE GENOMIC DNA]</scope>
    <source>
        <strain evidence="9 10">CBS 120377</strain>
    </source>
</reference>
<dbReference type="EMBL" id="KQ947411">
    <property type="protein sequence ID" value="KUJ19445.1"/>
    <property type="molecule type" value="Genomic_DNA"/>
</dbReference>
<dbReference type="InterPro" id="IPR049326">
    <property type="entry name" value="Rhodopsin_dom_fungi"/>
</dbReference>
<name>A0A194XGX1_MOLSC</name>
<gene>
    <name evidence="9" type="ORF">LY89DRAFT_581002</name>
</gene>
<feature type="transmembrane region" description="Helical" evidence="7">
    <location>
        <begin position="311"/>
        <end position="332"/>
    </location>
</feature>
<feature type="compositionally biased region" description="Polar residues" evidence="6">
    <location>
        <begin position="337"/>
        <end position="356"/>
    </location>
</feature>
<evidence type="ECO:0000256" key="7">
    <source>
        <dbReference type="SAM" id="Phobius"/>
    </source>
</evidence>
<accession>A0A194XGX1</accession>
<dbReference type="GeneID" id="28818813"/>
<keyword evidence="10" id="KW-1185">Reference proteome</keyword>
<feature type="region of interest" description="Disordered" evidence="6">
    <location>
        <begin position="337"/>
        <end position="363"/>
    </location>
</feature>
<dbReference type="InParanoid" id="A0A194XGX1"/>
<keyword evidence="2 7" id="KW-0812">Transmembrane</keyword>
<feature type="transmembrane region" description="Helical" evidence="7">
    <location>
        <begin position="156"/>
        <end position="173"/>
    </location>
</feature>
<evidence type="ECO:0000256" key="2">
    <source>
        <dbReference type="ARBA" id="ARBA00022692"/>
    </source>
</evidence>
<dbReference type="Pfam" id="PF20684">
    <property type="entry name" value="Fung_rhodopsin"/>
    <property type="match status" value="1"/>
</dbReference>
<evidence type="ECO:0000256" key="1">
    <source>
        <dbReference type="ARBA" id="ARBA00004141"/>
    </source>
</evidence>
<protein>
    <recommendedName>
        <fullName evidence="8">Rhodopsin domain-containing protein</fullName>
    </recommendedName>
</protein>
<comment type="subcellular location">
    <subcellularLocation>
        <location evidence="1">Membrane</location>
        <topology evidence="1">Multi-pass membrane protein</topology>
    </subcellularLocation>
</comment>
<dbReference type="InterPro" id="IPR052337">
    <property type="entry name" value="SAT4-like"/>
</dbReference>
<evidence type="ECO:0000256" key="6">
    <source>
        <dbReference type="SAM" id="MobiDB-lite"/>
    </source>
</evidence>
<keyword evidence="3 7" id="KW-1133">Transmembrane helix</keyword>
<dbReference type="KEGG" id="psco:LY89DRAFT_581002"/>
<evidence type="ECO:0000256" key="3">
    <source>
        <dbReference type="ARBA" id="ARBA00022989"/>
    </source>
</evidence>
<dbReference type="AlphaFoldDB" id="A0A194XGX1"/>
<dbReference type="Proteomes" id="UP000070700">
    <property type="component" value="Unassembled WGS sequence"/>
</dbReference>
<evidence type="ECO:0000313" key="9">
    <source>
        <dbReference type="EMBL" id="KUJ19445.1"/>
    </source>
</evidence>
<feature type="transmembrane region" description="Helical" evidence="7">
    <location>
        <begin position="242"/>
        <end position="260"/>
    </location>
</feature>
<feature type="transmembrane region" description="Helical" evidence="7">
    <location>
        <begin position="71"/>
        <end position="95"/>
    </location>
</feature>
<feature type="transmembrane region" description="Helical" evidence="7">
    <location>
        <begin position="107"/>
        <end position="131"/>
    </location>
</feature>
<evidence type="ECO:0000256" key="4">
    <source>
        <dbReference type="ARBA" id="ARBA00023136"/>
    </source>
</evidence>
<dbReference type="PANTHER" id="PTHR33048">
    <property type="entry name" value="PTH11-LIKE INTEGRAL MEMBRANE PROTEIN (AFU_ORTHOLOGUE AFUA_5G11245)"/>
    <property type="match status" value="1"/>
</dbReference>
<feature type="domain" description="Rhodopsin" evidence="8">
    <location>
        <begin position="88"/>
        <end position="331"/>
    </location>
</feature>
<dbReference type="RefSeq" id="XP_018073800.1">
    <property type="nucleotide sequence ID" value="XM_018209087.1"/>
</dbReference>
<dbReference type="GO" id="GO:0016020">
    <property type="term" value="C:membrane"/>
    <property type="evidence" value="ECO:0007669"/>
    <property type="project" value="UniProtKB-SubCell"/>
</dbReference>